<reference evidence="2 3" key="1">
    <citation type="journal article" date="2020" name="Arch. Microbiol.">
        <title>Bradyrhizobium campsiandrae sp. nov., a nitrogen-fixing bacterial strain isolated from a native leguminous tree from the Amazon adapted to flooded conditions.</title>
        <authorList>
            <person name="Cabral Michel D."/>
            <person name="Martins da Costa E."/>
            <person name="Azarias Guimaraes A."/>
            <person name="Soares de Carvalho T."/>
            <person name="Santos de Castro Caputo P."/>
            <person name="Willems A."/>
            <person name="de Souza Moreira F.M."/>
        </authorList>
    </citation>
    <scope>NUCLEOTIDE SEQUENCE [LARGE SCALE GENOMIC DNA]</scope>
    <source>
        <strain evidence="3">INPA 384B</strain>
    </source>
</reference>
<evidence type="ECO:0000259" key="1">
    <source>
        <dbReference type="Pfam" id="PF00534"/>
    </source>
</evidence>
<dbReference type="Pfam" id="PF00534">
    <property type="entry name" value="Glycos_transf_1"/>
    <property type="match status" value="1"/>
</dbReference>
<organism evidence="2 3">
    <name type="scientific">Bradyrhizobium campsiandrae</name>
    <dbReference type="NCBI Taxonomy" id="1729892"/>
    <lineage>
        <taxon>Bacteria</taxon>
        <taxon>Pseudomonadati</taxon>
        <taxon>Pseudomonadota</taxon>
        <taxon>Alphaproteobacteria</taxon>
        <taxon>Hyphomicrobiales</taxon>
        <taxon>Nitrobacteraceae</taxon>
        <taxon>Bradyrhizobium</taxon>
    </lineage>
</organism>
<keyword evidence="3" id="KW-1185">Reference proteome</keyword>
<evidence type="ECO:0000313" key="2">
    <source>
        <dbReference type="EMBL" id="MBC9980734.1"/>
    </source>
</evidence>
<dbReference type="EMBL" id="JAATTO010000030">
    <property type="protein sequence ID" value="MBC9980734.1"/>
    <property type="molecule type" value="Genomic_DNA"/>
</dbReference>
<proteinExistence type="predicted"/>
<name>A0ABR7U9I3_9BRAD</name>
<accession>A0ABR7U9I3</accession>
<sequence>MRVLRVLDSLDPATGGPPSVFSAAVVSTAAAGATIECLTLRPTNADVTTFPDHQRLVANGIKVHVARDFLAACALIYRRARDFDVIHVDGCWVPISIVAVLIAKIRGRCSVVTPHETLTFEERRRTRSRVRGLIKQALTRYYLVLAGCIVHSSGLEQRDSPPHRNSIVIPHPVFDGAAPVSVRSGLVAPPEIQLGYLGRFHAKKNLENIVGAGARTGGVRLHLAGSGPDAYERALKSLADGSDNLHWLGFLKKERREKFFRDIDFLVLASEYECFGMAAAEAMVRGIPVIVTERVGVTDDVRATGCGLVVAVGTEPLMEAFEWCTGLTAEQYGALQSKALVAAARYSYAAHGRSQVGAYRRMLELRQPRRPVR</sequence>
<dbReference type="PANTHER" id="PTHR45947:SF3">
    <property type="entry name" value="SULFOQUINOVOSYL TRANSFERASE SQD2"/>
    <property type="match status" value="1"/>
</dbReference>
<dbReference type="SUPFAM" id="SSF53756">
    <property type="entry name" value="UDP-Glycosyltransferase/glycogen phosphorylase"/>
    <property type="match status" value="1"/>
</dbReference>
<protein>
    <submittedName>
        <fullName evidence="2">Glycosyltransferase</fullName>
    </submittedName>
</protein>
<feature type="domain" description="Glycosyl transferase family 1" evidence="1">
    <location>
        <begin position="191"/>
        <end position="313"/>
    </location>
</feature>
<dbReference type="InterPro" id="IPR001296">
    <property type="entry name" value="Glyco_trans_1"/>
</dbReference>
<gene>
    <name evidence="2" type="ORF">HA482_21265</name>
</gene>
<evidence type="ECO:0000313" key="3">
    <source>
        <dbReference type="Proteomes" id="UP000639516"/>
    </source>
</evidence>
<comment type="caution">
    <text evidence="2">The sequence shown here is derived from an EMBL/GenBank/DDBJ whole genome shotgun (WGS) entry which is preliminary data.</text>
</comment>
<dbReference type="InterPro" id="IPR050194">
    <property type="entry name" value="Glycosyltransferase_grp1"/>
</dbReference>
<dbReference type="Proteomes" id="UP000639516">
    <property type="component" value="Unassembled WGS sequence"/>
</dbReference>
<dbReference type="Gene3D" id="3.40.50.2000">
    <property type="entry name" value="Glycogen Phosphorylase B"/>
    <property type="match status" value="2"/>
</dbReference>
<dbReference type="PANTHER" id="PTHR45947">
    <property type="entry name" value="SULFOQUINOVOSYL TRANSFERASE SQD2"/>
    <property type="match status" value="1"/>
</dbReference>
<dbReference type="RefSeq" id="WP_188101703.1">
    <property type="nucleotide sequence ID" value="NZ_JAANIH010000023.1"/>
</dbReference>